<dbReference type="AlphaFoldDB" id="A0AAW4BIF7"/>
<protein>
    <submittedName>
        <fullName evidence="1">ATP-dependent DNA helicase RecQ</fullName>
    </submittedName>
</protein>
<dbReference type="Proteomes" id="UP000786185">
    <property type="component" value="Unassembled WGS sequence"/>
</dbReference>
<proteinExistence type="predicted"/>
<keyword evidence="1" id="KW-0547">Nucleotide-binding</keyword>
<dbReference type="EMBL" id="SCLC01000423">
    <property type="protein sequence ID" value="MBF4436864.1"/>
    <property type="molecule type" value="Genomic_DNA"/>
</dbReference>
<comment type="caution">
    <text evidence="1">The sequence shown here is derived from an EMBL/GenBank/DDBJ whole genome shotgun (WGS) entry which is preliminary data.</text>
</comment>
<evidence type="ECO:0000313" key="1">
    <source>
        <dbReference type="EMBL" id="MBF4436864.1"/>
    </source>
</evidence>
<keyword evidence="1" id="KW-0347">Helicase</keyword>
<reference evidence="1" key="1">
    <citation type="journal article" date="2021" name="PeerJ">
        <title>Analysis of 44 Vibrio anguillarum genomes reveals high genetic diversity.</title>
        <authorList>
            <person name="Hansen M.J."/>
            <person name="Dalsgaard I."/>
        </authorList>
    </citation>
    <scope>NUCLEOTIDE SEQUENCE</scope>
    <source>
        <strain evidence="1">850617-1/1</strain>
    </source>
</reference>
<dbReference type="GO" id="GO:0004386">
    <property type="term" value="F:helicase activity"/>
    <property type="evidence" value="ECO:0007669"/>
    <property type="project" value="UniProtKB-KW"/>
</dbReference>
<keyword evidence="1" id="KW-0378">Hydrolase</keyword>
<sequence length="46" mass="5106">MDKQAAEQLLKTAIGHEGAQFRDGQWEAIDALVNLNQKLLVVQRTG</sequence>
<name>A0AAW4BIF7_VIBAN</name>
<organism evidence="1 2">
    <name type="scientific">Vibrio anguillarum</name>
    <name type="common">Listonella anguillarum</name>
    <dbReference type="NCBI Taxonomy" id="55601"/>
    <lineage>
        <taxon>Bacteria</taxon>
        <taxon>Pseudomonadati</taxon>
        <taxon>Pseudomonadota</taxon>
        <taxon>Gammaproteobacteria</taxon>
        <taxon>Vibrionales</taxon>
        <taxon>Vibrionaceae</taxon>
        <taxon>Vibrio</taxon>
    </lineage>
</organism>
<gene>
    <name evidence="1" type="ORF">ERJ77_20715</name>
</gene>
<evidence type="ECO:0000313" key="2">
    <source>
        <dbReference type="Proteomes" id="UP000786185"/>
    </source>
</evidence>
<keyword evidence="1" id="KW-0067">ATP-binding</keyword>
<accession>A0AAW4BIF7</accession>
<feature type="non-terminal residue" evidence="1">
    <location>
        <position position="46"/>
    </location>
</feature>